<reference evidence="2 3" key="1">
    <citation type="submission" date="2016-02" db="EMBL/GenBank/DDBJ databases">
        <title>Genome analysis of coral dinoflagellate symbionts highlights evolutionary adaptations to a symbiotic lifestyle.</title>
        <authorList>
            <person name="Aranda M."/>
            <person name="Li Y."/>
            <person name="Liew Y.J."/>
            <person name="Baumgarten S."/>
            <person name="Simakov O."/>
            <person name="Wilson M."/>
            <person name="Piel J."/>
            <person name="Ashoor H."/>
            <person name="Bougouffa S."/>
            <person name="Bajic V.B."/>
            <person name="Ryu T."/>
            <person name="Ravasi T."/>
            <person name="Bayer T."/>
            <person name="Micklem G."/>
            <person name="Kim H."/>
            <person name="Bhak J."/>
            <person name="Lajeunesse T.C."/>
            <person name="Voolstra C.R."/>
        </authorList>
    </citation>
    <scope>NUCLEOTIDE SEQUENCE [LARGE SCALE GENOMIC DNA]</scope>
    <source>
        <strain evidence="2 3">CCMP2467</strain>
    </source>
</reference>
<evidence type="ECO:0000313" key="3">
    <source>
        <dbReference type="Proteomes" id="UP000186817"/>
    </source>
</evidence>
<evidence type="ECO:0000256" key="1">
    <source>
        <dbReference type="SAM" id="MobiDB-lite"/>
    </source>
</evidence>
<dbReference type="AlphaFoldDB" id="A0A1Q9EE77"/>
<dbReference type="EMBL" id="LSRX01000176">
    <property type="protein sequence ID" value="OLQ05730.1"/>
    <property type="molecule type" value="Genomic_DNA"/>
</dbReference>
<gene>
    <name evidence="2" type="ORF">AK812_SmicGene11002</name>
</gene>
<organism evidence="2 3">
    <name type="scientific">Symbiodinium microadriaticum</name>
    <name type="common">Dinoflagellate</name>
    <name type="synonym">Zooxanthella microadriatica</name>
    <dbReference type="NCBI Taxonomy" id="2951"/>
    <lineage>
        <taxon>Eukaryota</taxon>
        <taxon>Sar</taxon>
        <taxon>Alveolata</taxon>
        <taxon>Dinophyceae</taxon>
        <taxon>Suessiales</taxon>
        <taxon>Symbiodiniaceae</taxon>
        <taxon>Symbiodinium</taxon>
    </lineage>
</organism>
<name>A0A1Q9EE77_SYMMI</name>
<comment type="caution">
    <text evidence="2">The sequence shown here is derived from an EMBL/GenBank/DDBJ whole genome shotgun (WGS) entry which is preliminary data.</text>
</comment>
<protein>
    <submittedName>
        <fullName evidence="2">Uncharacterized protein</fullName>
    </submittedName>
</protein>
<sequence>MCKQCCPLTLRQRIGLPITGSALDRADIRPGPPKPWATEEVISAEPSISGNTWSLVRLSCGELVFIELVIIFIRFFLETDNSRRELGPCFRNHLTWDFDVTPISDAEVATIVRTSRERSGIAIDTSDIPRAAPSSGSQLLSSLTSLMIARRVATMIENYNNIVVNNEKRAFPEQDGVLMEEKQPEEDWTRNNMLARFKAFFDKASWRLCARLRANQTWKEASRASQAVMADTTAFQEAMARMSPWSGTDSASDSNLVSQVGEAGGPSQRPSAQGRITAQATSSPMASALQLTILVTRTWANSSQLD</sequence>
<evidence type="ECO:0000313" key="2">
    <source>
        <dbReference type="EMBL" id="OLQ05730.1"/>
    </source>
</evidence>
<accession>A0A1Q9EE77</accession>
<feature type="compositionally biased region" description="Polar residues" evidence="1">
    <location>
        <begin position="245"/>
        <end position="258"/>
    </location>
</feature>
<proteinExistence type="predicted"/>
<feature type="compositionally biased region" description="Polar residues" evidence="1">
    <location>
        <begin position="268"/>
        <end position="281"/>
    </location>
</feature>
<keyword evidence="3" id="KW-1185">Reference proteome</keyword>
<dbReference type="Proteomes" id="UP000186817">
    <property type="component" value="Unassembled WGS sequence"/>
</dbReference>
<feature type="region of interest" description="Disordered" evidence="1">
    <location>
        <begin position="243"/>
        <end position="281"/>
    </location>
</feature>